<evidence type="ECO:0000313" key="2">
    <source>
        <dbReference type="Proteomes" id="UP000320660"/>
    </source>
</evidence>
<organism evidence="1 2">
    <name type="scientific">Vibrio phage 2 TSL-2019</name>
    <dbReference type="NCBI Taxonomy" id="2508172"/>
    <lineage>
        <taxon>Viruses</taxon>
        <taxon>Duplodnaviria</taxon>
        <taxon>Heunggongvirae</taxon>
        <taxon>Uroviricota</taxon>
        <taxon>Caudoviricetes</taxon>
        <taxon>Chimalliviridae</taxon>
        <taxon>Gorgonvirinae</taxon>
        <taxon>Aphroditevirus</taxon>
        <taxon>Aphroditevirus av2TSL2019</taxon>
    </lineage>
</organism>
<keyword evidence="2" id="KW-1185">Reference proteome</keyword>
<reference evidence="1 2" key="1">
    <citation type="submission" date="2019-01" db="EMBL/GenBank/DDBJ databases">
        <authorList>
            <person name="Le T.S."/>
            <person name="Kurtboke I."/>
        </authorList>
    </citation>
    <scope>NUCLEOTIDE SEQUENCE [LARGE SCALE GENOMIC DNA]</scope>
</reference>
<name>A0A513PWG1_9CAUD</name>
<dbReference type="RefSeq" id="YP_009843231.1">
    <property type="nucleotide sequence ID" value="NC_048747.1"/>
</dbReference>
<accession>A0A513PWG1</accession>
<evidence type="ECO:0000313" key="1">
    <source>
        <dbReference type="EMBL" id="QAU04284.1"/>
    </source>
</evidence>
<dbReference type="Proteomes" id="UP000320660">
    <property type="component" value="Segment"/>
</dbReference>
<sequence>MSYIIHPWNPFGDNEKSVVYNESISALGEERSLLVPRYGPFFEKDLILKDAQTGVELKPGRDFVFSYPFDEFIKYYSRTIYGGITLLESGRNRQLVLEQYKTIGEPFTQNDQDFIRLCSTIIHSERIADWSQVVNLPMEGFPADPHEHEPDLTYNYHKFIEVMKAIDQGQRTEFNNPTVASQLAEHVTQAFKLAHPNATAEDFNLGNVEDFGVATEADLQGNSDQLYLTLAKGRKLTEVILKELGIYPDDEPTAPGSDDELDQPLTLREALKLFTSKDSDLAEIDGRGKIARRNARNNLGLGDAATATIEQTVGQGLKALMSQKAITDALNLLVPQTRTINGMPLDKDIIIDVNDNDSYSRTETDNLLAKKFDKSAVSQSAGSNTSAVMSQKATTDALNAKVPNTRKVNGKPLSSDVNLSPGDVGAYTKTQVNDLVNGRVPNGRTVNGKPLSSNISLSAGDVGAYTKSEVNTRLDEKFDKGRLTGSTGGSTTYVMTQKAVTDQLNAKVPTSRTINGKPLSSNISLSAANVGAYTKSETDTRLNGKFDKSYISQGTGNNSLYVMSQKAVTDNLNKRVPTSRTVNGKALSSNITLTASDVGLSRVENKRWVKVKDASVSFNLRNGYRVYTGEVDTGLRLPYEDGRRFDKGRFRVIPETLGNITSSNANACWWGVDYEVVLKQYWNKGHQIWIKFYGSGAYISSGKISNYELYEWK</sequence>
<proteinExistence type="predicted"/>
<dbReference type="GeneID" id="55613497"/>
<dbReference type="KEGG" id="vg:55613497"/>
<protein>
    <submittedName>
        <fullName evidence="1">Tail fiber protein</fullName>
    </submittedName>
</protein>
<dbReference type="EMBL" id="MK368614">
    <property type="protein sequence ID" value="QAU04284.1"/>
    <property type="molecule type" value="Genomic_DNA"/>
</dbReference>